<evidence type="ECO:0000313" key="1">
    <source>
        <dbReference type="EMBL" id="KAK4803828.1"/>
    </source>
</evidence>
<sequence length="100" mass="11269">MDRRRFADIPLQVQPCNLRGRSDQPLPYIRIPSLPPVCTQQPPHPLLFFGPFSLSPQWHLSISRYIELVVGAVRVRDIGEVHMQPGGVPAVGRYCQGLVE</sequence>
<organism evidence="1 2">
    <name type="scientific">Trapa natans</name>
    <name type="common">Water chestnut</name>
    <dbReference type="NCBI Taxonomy" id="22666"/>
    <lineage>
        <taxon>Eukaryota</taxon>
        <taxon>Viridiplantae</taxon>
        <taxon>Streptophyta</taxon>
        <taxon>Embryophyta</taxon>
        <taxon>Tracheophyta</taxon>
        <taxon>Spermatophyta</taxon>
        <taxon>Magnoliopsida</taxon>
        <taxon>eudicotyledons</taxon>
        <taxon>Gunneridae</taxon>
        <taxon>Pentapetalae</taxon>
        <taxon>rosids</taxon>
        <taxon>malvids</taxon>
        <taxon>Myrtales</taxon>
        <taxon>Lythraceae</taxon>
        <taxon>Trapa</taxon>
    </lineage>
</organism>
<dbReference type="Proteomes" id="UP001346149">
    <property type="component" value="Unassembled WGS sequence"/>
</dbReference>
<reference evidence="1 2" key="1">
    <citation type="journal article" date="2023" name="Hortic Res">
        <title>Pangenome of water caltrop reveals structural variations and asymmetric subgenome divergence after allopolyploidization.</title>
        <authorList>
            <person name="Zhang X."/>
            <person name="Chen Y."/>
            <person name="Wang L."/>
            <person name="Yuan Y."/>
            <person name="Fang M."/>
            <person name="Shi L."/>
            <person name="Lu R."/>
            <person name="Comes H.P."/>
            <person name="Ma Y."/>
            <person name="Chen Y."/>
            <person name="Huang G."/>
            <person name="Zhou Y."/>
            <person name="Zheng Z."/>
            <person name="Qiu Y."/>
        </authorList>
    </citation>
    <scope>NUCLEOTIDE SEQUENCE [LARGE SCALE GENOMIC DNA]</scope>
    <source>
        <strain evidence="1">F231</strain>
    </source>
</reference>
<dbReference type="EMBL" id="JAXQNO010000001">
    <property type="protein sequence ID" value="KAK4803828.1"/>
    <property type="molecule type" value="Genomic_DNA"/>
</dbReference>
<gene>
    <name evidence="1" type="ORF">SAY86_003645</name>
</gene>
<dbReference type="AlphaFoldDB" id="A0AAN7N4C7"/>
<protein>
    <submittedName>
        <fullName evidence="1">Uncharacterized protein</fullName>
    </submittedName>
</protein>
<comment type="caution">
    <text evidence="1">The sequence shown here is derived from an EMBL/GenBank/DDBJ whole genome shotgun (WGS) entry which is preliminary data.</text>
</comment>
<accession>A0AAN7N4C7</accession>
<name>A0AAN7N4C7_TRANT</name>
<evidence type="ECO:0000313" key="2">
    <source>
        <dbReference type="Proteomes" id="UP001346149"/>
    </source>
</evidence>
<proteinExistence type="predicted"/>
<keyword evidence="2" id="KW-1185">Reference proteome</keyword>